<dbReference type="FunCoup" id="A0A4W3H1Q1">
    <property type="interactions" value="10"/>
</dbReference>
<dbReference type="SUPFAM" id="SSF50494">
    <property type="entry name" value="Trypsin-like serine proteases"/>
    <property type="match status" value="1"/>
</dbReference>
<dbReference type="InterPro" id="IPR009003">
    <property type="entry name" value="Peptidase_S1_PA"/>
</dbReference>
<dbReference type="GO" id="GO:0004252">
    <property type="term" value="F:serine-type endopeptidase activity"/>
    <property type="evidence" value="ECO:0007669"/>
    <property type="project" value="InterPro"/>
</dbReference>
<evidence type="ECO:0000256" key="1">
    <source>
        <dbReference type="ARBA" id="ARBA00022670"/>
    </source>
</evidence>
<keyword evidence="2" id="KW-0732">Signal</keyword>
<reference evidence="9" key="5">
    <citation type="submission" date="2025-09" db="UniProtKB">
        <authorList>
            <consortium name="Ensembl"/>
        </authorList>
    </citation>
    <scope>IDENTIFICATION</scope>
</reference>
<evidence type="ECO:0000259" key="8">
    <source>
        <dbReference type="PROSITE" id="PS50240"/>
    </source>
</evidence>
<evidence type="ECO:0000313" key="10">
    <source>
        <dbReference type="Proteomes" id="UP000314986"/>
    </source>
</evidence>
<dbReference type="PANTHER" id="PTHR24257:SF22">
    <property type="entry name" value="CHYMOTRYPSIN-LIKE ELASTASE FAMILY MEMBER 3B"/>
    <property type="match status" value="1"/>
</dbReference>
<dbReference type="InterPro" id="IPR033116">
    <property type="entry name" value="TRYPSIN_SER"/>
</dbReference>
<dbReference type="FunFam" id="2.40.10.10:FF:000017">
    <property type="entry name" value="Chymotrypsin-like elastase family member 1"/>
    <property type="match status" value="1"/>
</dbReference>
<dbReference type="GO" id="GO:0005615">
    <property type="term" value="C:extracellular space"/>
    <property type="evidence" value="ECO:0007669"/>
    <property type="project" value="TreeGrafter"/>
</dbReference>
<evidence type="ECO:0000256" key="2">
    <source>
        <dbReference type="ARBA" id="ARBA00022729"/>
    </source>
</evidence>
<dbReference type="CDD" id="cd00190">
    <property type="entry name" value="Tryp_SPc"/>
    <property type="match status" value="1"/>
</dbReference>
<evidence type="ECO:0000256" key="3">
    <source>
        <dbReference type="ARBA" id="ARBA00022801"/>
    </source>
</evidence>
<protein>
    <submittedName>
        <fullName evidence="9">Chymotrypsin like elastase 3B</fullName>
    </submittedName>
</protein>
<proteinExistence type="predicted"/>
<dbReference type="Proteomes" id="UP000314986">
    <property type="component" value="Unassembled WGS sequence"/>
</dbReference>
<dbReference type="PRINTS" id="PR00722">
    <property type="entry name" value="CHYMOTRYPSIN"/>
</dbReference>
<gene>
    <name evidence="9" type="primary">LOC103181355</name>
    <name evidence="9" type="synonym">CELA3B</name>
</gene>
<evidence type="ECO:0000256" key="6">
    <source>
        <dbReference type="ARBA" id="ARBA00023157"/>
    </source>
</evidence>
<evidence type="ECO:0000313" key="9">
    <source>
        <dbReference type="Ensembl" id="ENSCMIP00000004024.1"/>
    </source>
</evidence>
<dbReference type="InterPro" id="IPR001314">
    <property type="entry name" value="Peptidase_S1A"/>
</dbReference>
<evidence type="ECO:0000256" key="4">
    <source>
        <dbReference type="ARBA" id="ARBA00022825"/>
    </source>
</evidence>
<dbReference type="Gene3D" id="2.40.10.10">
    <property type="entry name" value="Trypsin-like serine proteases"/>
    <property type="match status" value="2"/>
</dbReference>
<dbReference type="GO" id="GO:0006508">
    <property type="term" value="P:proteolysis"/>
    <property type="evidence" value="ECO:0007669"/>
    <property type="project" value="UniProtKB-KW"/>
</dbReference>
<keyword evidence="1 7" id="KW-0645">Protease</keyword>
<dbReference type="PROSITE" id="PS50240">
    <property type="entry name" value="TRYPSIN_DOM"/>
    <property type="match status" value="1"/>
</dbReference>
<dbReference type="FunFam" id="2.40.10.10:FF:000068">
    <property type="entry name" value="transmembrane protease serine 2"/>
    <property type="match status" value="1"/>
</dbReference>
<keyword evidence="6" id="KW-1015">Disulfide bond</keyword>
<dbReference type="InterPro" id="IPR050850">
    <property type="entry name" value="Peptidase_S1_Elastase_sf"/>
</dbReference>
<dbReference type="InParanoid" id="A0A4W3H1Q1"/>
<keyword evidence="5" id="KW-0865">Zymogen</keyword>
<keyword evidence="3 7" id="KW-0378">Hydrolase</keyword>
<dbReference type="Ensembl" id="ENSCMIT00000004176.1">
    <property type="protein sequence ID" value="ENSCMIP00000004024.1"/>
    <property type="gene ID" value="ENSCMIG00000002409.1"/>
</dbReference>
<accession>A0A4W3H1Q1</accession>
<evidence type="ECO:0000256" key="5">
    <source>
        <dbReference type="ARBA" id="ARBA00023145"/>
    </source>
</evidence>
<reference evidence="10" key="2">
    <citation type="journal article" date="2007" name="PLoS Biol.">
        <title>Survey sequencing and comparative analysis of the elephant shark (Callorhinchus milii) genome.</title>
        <authorList>
            <person name="Venkatesh B."/>
            <person name="Kirkness E.F."/>
            <person name="Loh Y.H."/>
            <person name="Halpern A.L."/>
            <person name="Lee A.P."/>
            <person name="Johnson J."/>
            <person name="Dandona N."/>
            <person name="Viswanathan L.D."/>
            <person name="Tay A."/>
            <person name="Venter J.C."/>
            <person name="Strausberg R.L."/>
            <person name="Brenner S."/>
        </authorList>
    </citation>
    <scope>NUCLEOTIDE SEQUENCE [LARGE SCALE GENOMIC DNA]</scope>
</reference>
<dbReference type="InterPro" id="IPR018114">
    <property type="entry name" value="TRYPSIN_HIS"/>
</dbReference>
<keyword evidence="10" id="KW-1185">Reference proteome</keyword>
<dbReference type="PROSITE" id="PS00135">
    <property type="entry name" value="TRYPSIN_SER"/>
    <property type="match status" value="1"/>
</dbReference>
<dbReference type="SMART" id="SM00020">
    <property type="entry name" value="Tryp_SPc"/>
    <property type="match status" value="1"/>
</dbReference>
<dbReference type="Pfam" id="PF00089">
    <property type="entry name" value="Trypsin"/>
    <property type="match status" value="1"/>
</dbReference>
<name>A0A4W3H1Q1_CALMI</name>
<dbReference type="STRING" id="7868.ENSCMIP00000004024"/>
<organism evidence="9 10">
    <name type="scientific">Callorhinchus milii</name>
    <name type="common">Ghost shark</name>
    <dbReference type="NCBI Taxonomy" id="7868"/>
    <lineage>
        <taxon>Eukaryota</taxon>
        <taxon>Metazoa</taxon>
        <taxon>Chordata</taxon>
        <taxon>Craniata</taxon>
        <taxon>Vertebrata</taxon>
        <taxon>Chondrichthyes</taxon>
        <taxon>Holocephali</taxon>
        <taxon>Chimaeriformes</taxon>
        <taxon>Callorhinchidae</taxon>
        <taxon>Callorhinchus</taxon>
    </lineage>
</organism>
<dbReference type="PANTHER" id="PTHR24257">
    <property type="entry name" value="CHYMOTRYPSIN-LIKE ELASTASE FAMILY MEMBER"/>
    <property type="match status" value="1"/>
</dbReference>
<dbReference type="InterPro" id="IPR001254">
    <property type="entry name" value="Trypsin_dom"/>
</dbReference>
<dbReference type="GeneTree" id="ENSGT01030000234528"/>
<keyword evidence="4 7" id="KW-0720">Serine protease</keyword>
<dbReference type="PROSITE" id="PS00134">
    <property type="entry name" value="TRYPSIN_HIS"/>
    <property type="match status" value="1"/>
</dbReference>
<dbReference type="AlphaFoldDB" id="A0A4W3H1Q1"/>
<reference evidence="10" key="1">
    <citation type="journal article" date="2006" name="Science">
        <title>Ancient noncoding elements conserved in the human genome.</title>
        <authorList>
            <person name="Venkatesh B."/>
            <person name="Kirkness E.F."/>
            <person name="Loh Y.H."/>
            <person name="Halpern A.L."/>
            <person name="Lee A.P."/>
            <person name="Johnson J."/>
            <person name="Dandona N."/>
            <person name="Viswanathan L.D."/>
            <person name="Tay A."/>
            <person name="Venter J.C."/>
            <person name="Strausberg R.L."/>
            <person name="Brenner S."/>
        </authorList>
    </citation>
    <scope>NUCLEOTIDE SEQUENCE [LARGE SCALE GENOMIC DNA]</scope>
</reference>
<reference evidence="10" key="3">
    <citation type="journal article" date="2014" name="Nature">
        <title>Elephant shark genome provides unique insights into gnathostome evolution.</title>
        <authorList>
            <consortium name="International Elephant Shark Genome Sequencing Consortium"/>
            <person name="Venkatesh B."/>
            <person name="Lee A.P."/>
            <person name="Ravi V."/>
            <person name="Maurya A.K."/>
            <person name="Lian M.M."/>
            <person name="Swann J.B."/>
            <person name="Ohta Y."/>
            <person name="Flajnik M.F."/>
            <person name="Sutoh Y."/>
            <person name="Kasahara M."/>
            <person name="Hoon S."/>
            <person name="Gangu V."/>
            <person name="Roy S.W."/>
            <person name="Irimia M."/>
            <person name="Korzh V."/>
            <person name="Kondrychyn I."/>
            <person name="Lim Z.W."/>
            <person name="Tay B.H."/>
            <person name="Tohari S."/>
            <person name="Kong K.W."/>
            <person name="Ho S."/>
            <person name="Lorente-Galdos B."/>
            <person name="Quilez J."/>
            <person name="Marques-Bonet T."/>
            <person name="Raney B.J."/>
            <person name="Ingham P.W."/>
            <person name="Tay A."/>
            <person name="Hillier L.W."/>
            <person name="Minx P."/>
            <person name="Boehm T."/>
            <person name="Wilson R.K."/>
            <person name="Brenner S."/>
            <person name="Warren W.C."/>
        </authorList>
    </citation>
    <scope>NUCLEOTIDE SEQUENCE [LARGE SCALE GENOMIC DNA]</scope>
</reference>
<sequence>SLWLFRWGLKIPWSHGCGKAAYPPSTKVVNGEEARPHSWPWQISLQVGSGNYFSHTCGGTLISPSWVMTAGHCISRSSSSYRVVLGEHDRDVNEGTEQVRTAAKIITHSGWNPSCVACGNDISLIKLSQPAVLNDNVKTACIPDSGAILPHNYPCYVTGWGRLYTNGPLPGKLQQAQLPVIDHQHCTAGDWWGSTVKDSMVCAGGAEKAGCNGDSGGPLNCQRSDGLWFVHGVTSFVSSYGCNTYKKPTVWTRVSAFRNWIDNVSVFTQVSSHHLLSPKPFYSSLPHQPHHHPAPLAPHPQKIEFKILIDSKSYHRWSGFQFLCPTSPPFGIPFVLLPPFKARLKTLLFDGAFDHPHTSLPSPHPDPNPLLGSKSLTVQHVGTSDQCEWLCINLILLYSFS</sequence>
<dbReference type="InterPro" id="IPR043504">
    <property type="entry name" value="Peptidase_S1_PA_chymotrypsin"/>
</dbReference>
<reference evidence="9" key="4">
    <citation type="submission" date="2025-08" db="UniProtKB">
        <authorList>
            <consortium name="Ensembl"/>
        </authorList>
    </citation>
    <scope>IDENTIFICATION</scope>
</reference>
<feature type="domain" description="Peptidase S1" evidence="8">
    <location>
        <begin position="28"/>
        <end position="266"/>
    </location>
</feature>
<evidence type="ECO:0000256" key="7">
    <source>
        <dbReference type="RuleBase" id="RU363034"/>
    </source>
</evidence>